<evidence type="ECO:0000256" key="1">
    <source>
        <dbReference type="ARBA" id="ARBA00022448"/>
    </source>
</evidence>
<evidence type="ECO:0000256" key="3">
    <source>
        <dbReference type="ARBA" id="ARBA00022723"/>
    </source>
</evidence>
<evidence type="ECO:0000259" key="8">
    <source>
        <dbReference type="PROSITE" id="PS51007"/>
    </source>
</evidence>
<proteinExistence type="predicted"/>
<dbReference type="PRINTS" id="PR00604">
    <property type="entry name" value="CYTCHRMECIAB"/>
</dbReference>
<dbReference type="GO" id="GO:0020037">
    <property type="term" value="F:heme binding"/>
    <property type="evidence" value="ECO:0007669"/>
    <property type="project" value="InterPro"/>
</dbReference>
<evidence type="ECO:0000256" key="5">
    <source>
        <dbReference type="ARBA" id="ARBA00023004"/>
    </source>
</evidence>
<organism evidence="9 10">
    <name type="scientific">Sphingomonas hengshuiensis</name>
    <dbReference type="NCBI Taxonomy" id="1609977"/>
    <lineage>
        <taxon>Bacteria</taxon>
        <taxon>Pseudomonadati</taxon>
        <taxon>Pseudomonadota</taxon>
        <taxon>Alphaproteobacteria</taxon>
        <taxon>Sphingomonadales</taxon>
        <taxon>Sphingomonadaceae</taxon>
        <taxon>Sphingomonas</taxon>
    </lineage>
</organism>
<keyword evidence="1" id="KW-0813">Transport</keyword>
<name>A0A7U4LG06_9SPHN</name>
<reference evidence="9 10" key="2">
    <citation type="submission" date="2015-02" db="EMBL/GenBank/DDBJ databases">
        <title>The complete genome of Sphingomonas hengshuiensis sp. WHSC-8 isolated from soil of Hengshui Lake.</title>
        <authorList>
            <person name="Wei S."/>
            <person name="Guo J."/>
            <person name="Su C."/>
            <person name="Wu R."/>
            <person name="Zhang Z."/>
            <person name="Liang K."/>
            <person name="Li H."/>
            <person name="Wang T."/>
            <person name="Liu H."/>
            <person name="Zhang C."/>
            <person name="Li Z."/>
            <person name="Wang Q."/>
            <person name="Meng J."/>
        </authorList>
    </citation>
    <scope>NUCLEOTIDE SEQUENCE [LARGE SCALE GENOMIC DNA]</scope>
    <source>
        <strain evidence="9 10">WHSC-8</strain>
    </source>
</reference>
<keyword evidence="2 6" id="KW-0349">Heme</keyword>
<evidence type="ECO:0000256" key="2">
    <source>
        <dbReference type="ARBA" id="ARBA00022617"/>
    </source>
</evidence>
<evidence type="ECO:0000256" key="4">
    <source>
        <dbReference type="ARBA" id="ARBA00022982"/>
    </source>
</evidence>
<dbReference type="Proteomes" id="UP000032300">
    <property type="component" value="Chromosome"/>
</dbReference>
<dbReference type="InterPro" id="IPR009056">
    <property type="entry name" value="Cyt_c-like_dom"/>
</dbReference>
<keyword evidence="3 6" id="KW-0479">Metal-binding</keyword>
<protein>
    <submittedName>
        <fullName evidence="9">Cytochrome C</fullName>
    </submittedName>
</protein>
<dbReference type="InterPro" id="IPR002327">
    <property type="entry name" value="Cyt_c_1A/1B"/>
</dbReference>
<evidence type="ECO:0000256" key="7">
    <source>
        <dbReference type="SAM" id="SignalP"/>
    </source>
</evidence>
<dbReference type="GO" id="GO:0046872">
    <property type="term" value="F:metal ion binding"/>
    <property type="evidence" value="ECO:0007669"/>
    <property type="project" value="UniProtKB-KW"/>
</dbReference>
<dbReference type="RefSeq" id="WP_044333011.1">
    <property type="nucleotide sequence ID" value="NZ_CP010836.1"/>
</dbReference>
<sequence>MRIKWIAGAGAVALGAAALAAAPEPAPAGNAAKGKALFARCAACHAVVPGKNGIGPSLAGVVGRRSASVPGYAYSPAMQASKLKWDEATLGRFLAGPRQLVPGTRMIAAPIAAPQDRADLTAYLKTTGSKTK</sequence>
<dbReference type="KEGG" id="sphi:TS85_14145"/>
<dbReference type="Gene3D" id="1.10.760.10">
    <property type="entry name" value="Cytochrome c-like domain"/>
    <property type="match status" value="1"/>
</dbReference>
<feature type="signal peptide" evidence="7">
    <location>
        <begin position="1"/>
        <end position="20"/>
    </location>
</feature>
<keyword evidence="7" id="KW-0732">Signal</keyword>
<dbReference type="SUPFAM" id="SSF46626">
    <property type="entry name" value="Cytochrome c"/>
    <property type="match status" value="1"/>
</dbReference>
<keyword evidence="4" id="KW-0249">Electron transport</keyword>
<feature type="domain" description="Cytochrome c" evidence="8">
    <location>
        <begin position="29"/>
        <end position="128"/>
    </location>
</feature>
<dbReference type="InterPro" id="IPR036909">
    <property type="entry name" value="Cyt_c-like_dom_sf"/>
</dbReference>
<dbReference type="PROSITE" id="PS51007">
    <property type="entry name" value="CYTC"/>
    <property type="match status" value="1"/>
</dbReference>
<dbReference type="EMBL" id="CP010836">
    <property type="protein sequence ID" value="AJP72674.1"/>
    <property type="molecule type" value="Genomic_DNA"/>
</dbReference>
<feature type="chain" id="PRO_5031566019" evidence="7">
    <location>
        <begin position="21"/>
        <end position="132"/>
    </location>
</feature>
<evidence type="ECO:0000313" key="9">
    <source>
        <dbReference type="EMBL" id="AJP72674.1"/>
    </source>
</evidence>
<dbReference type="OrthoDB" id="9805828at2"/>
<dbReference type="PANTHER" id="PTHR11961">
    <property type="entry name" value="CYTOCHROME C"/>
    <property type="match status" value="1"/>
</dbReference>
<gene>
    <name evidence="9" type="ORF">TS85_14145</name>
</gene>
<dbReference type="AlphaFoldDB" id="A0A7U4LG06"/>
<accession>A0A7U4LG06</accession>
<evidence type="ECO:0000256" key="6">
    <source>
        <dbReference type="PROSITE-ProRule" id="PRU00433"/>
    </source>
</evidence>
<dbReference type="GO" id="GO:0009055">
    <property type="term" value="F:electron transfer activity"/>
    <property type="evidence" value="ECO:0007669"/>
    <property type="project" value="InterPro"/>
</dbReference>
<keyword evidence="5 6" id="KW-0408">Iron</keyword>
<evidence type="ECO:0000313" key="10">
    <source>
        <dbReference type="Proteomes" id="UP000032300"/>
    </source>
</evidence>
<keyword evidence="10" id="KW-1185">Reference proteome</keyword>
<dbReference type="Pfam" id="PF00034">
    <property type="entry name" value="Cytochrom_C"/>
    <property type="match status" value="1"/>
</dbReference>
<reference evidence="9 10" key="1">
    <citation type="journal article" date="2015" name="Int. J. Syst. Evol. Microbiol.">
        <title>Sphingomonas hengshuiensis sp. nov., isolated from lake wetland.</title>
        <authorList>
            <person name="Wei S."/>
            <person name="Wang T."/>
            <person name="Liu H."/>
            <person name="Zhang C."/>
            <person name="Guo J."/>
            <person name="Wang Q."/>
            <person name="Liang K."/>
            <person name="Zhang Z."/>
        </authorList>
    </citation>
    <scope>NUCLEOTIDE SEQUENCE [LARGE SCALE GENOMIC DNA]</scope>
    <source>
        <strain evidence="9 10">WHSC-8</strain>
    </source>
</reference>